<dbReference type="InterPro" id="IPR039786">
    <property type="entry name" value="EFR3"/>
</dbReference>
<sequence>MDSLRQKLRPKHQLLILKCYPRLPKNSAADVKPNSSELSYLLYYASTRRSKLQKVGSFLERKTEHDVYKAQSARVLVTLQILTALLENKVVGEGSPFALIAPYVMRIISGILQNTNDISLLEATQITWSVFCKHQDQAVLAADHEYRELYEKVVGQYAEFAHKAGAKKLGKNTTPVPIHDGIRLREIGLHATKSVISSDALAFESGRQLLTIAIPAVLSNLRGDNAAYLEHLVQLSKQNEDEEKDKAVNRRQSMATIRTHTGGERTSADVDPRAAEGTAQDADKLAEEGVALLALGCLKAAFTSENRAQTRSAIISVLRYLGDLQNYRRPQTSEKAASDQLVDSWAVKAFELCTTWTPVQDRFILLVTTVETLVHLPLKERDLRQHVLYATLIDSVLRSDLNLIGLSVMDVLLGLIQQTLRVLQYSGQPTTTAPSGDDLRPTTSSGSGVGGTVPSEAHMGLIDNLKACIADLATHVYYTDQISDMISAILMRLKPSPAPVGQQNPVATAAAIEEPRSAVNEVASNASLSARERPNSTSGFFSFDTARQLALELVRDIIKVANSSRARNSSGVADSRNPVHITIWEGTQWLLRDPSADVRMAYANALIIWLELETKKSDFRLDVSKPSPRKKAHEPTAGAPANGTTLARRAVSNASATKDRVQSNATKKTSSQQTFLQLLHLANYENALQFAATSPRDIVMQSTLLATLVKRLGINAVASGLPMIFALQEEIARVESPVGKVRIGTLVHGYLWALVEVFDFEQEIVGKAILQEVARRKSHGIWVREVEYPPLPLEFIKNKTVSNQSEKVLAEELVAHEELRAFDDRQGLVDAVLKHYEATVVSPAPSAPGSPGRSFTLPTTMDRTGSYLTAKPLPDPAVLGKSRDTMMKRWTREDCLAAIAAMAPKSVSLSGSRSSPTQILAAAAAAAGGGNHRTLLAAANMGQRNENGYGTPPRPVGQGTQQQDFGAANRQTQRLHSQSPNRRPSGGSSAGKASTSAAARGPVRVEELKRLLANGVFTALAGGGTAPRVARHGYAVMDPAAAAGEDTASESMVTADEDLGSEDGFGGMSAPAGGKGRAQVKDLSVLLEGIAVDEGGVRKVSGMGRPPY</sequence>
<feature type="compositionally biased region" description="Polar residues" evidence="2">
    <location>
        <begin position="652"/>
        <end position="668"/>
    </location>
</feature>
<dbReference type="STRING" id="329884.A0A4U0WRM8"/>
<evidence type="ECO:0000256" key="1">
    <source>
        <dbReference type="ARBA" id="ARBA00010216"/>
    </source>
</evidence>
<name>A0A4U0WRM8_9PEZI</name>
<dbReference type="PANTHER" id="PTHR47766">
    <property type="entry name" value="PROTEIN EFR3"/>
    <property type="match status" value="1"/>
</dbReference>
<feature type="compositionally biased region" description="Polar residues" evidence="2">
    <location>
        <begin position="958"/>
        <end position="982"/>
    </location>
</feature>
<evidence type="ECO:0008006" key="5">
    <source>
        <dbReference type="Google" id="ProtNLM"/>
    </source>
</evidence>
<feature type="region of interest" description="Disordered" evidence="2">
    <location>
        <begin position="622"/>
        <end position="668"/>
    </location>
</feature>
<accession>A0A4U0WRM8</accession>
<feature type="compositionally biased region" description="Basic and acidic residues" evidence="2">
    <location>
        <begin position="261"/>
        <end position="274"/>
    </location>
</feature>
<dbReference type="EMBL" id="NAJQ01000673">
    <property type="protein sequence ID" value="TKA66120.1"/>
    <property type="molecule type" value="Genomic_DNA"/>
</dbReference>
<feature type="region of interest" description="Disordered" evidence="2">
    <location>
        <begin position="239"/>
        <end position="279"/>
    </location>
</feature>
<dbReference type="GO" id="GO:0072659">
    <property type="term" value="P:protein localization to plasma membrane"/>
    <property type="evidence" value="ECO:0007669"/>
    <property type="project" value="InterPro"/>
</dbReference>
<feature type="compositionally biased region" description="Polar residues" evidence="2">
    <location>
        <begin position="250"/>
        <end position="259"/>
    </location>
</feature>
<organism evidence="3 4">
    <name type="scientific">Friedmanniomyces simplex</name>
    <dbReference type="NCBI Taxonomy" id="329884"/>
    <lineage>
        <taxon>Eukaryota</taxon>
        <taxon>Fungi</taxon>
        <taxon>Dikarya</taxon>
        <taxon>Ascomycota</taxon>
        <taxon>Pezizomycotina</taxon>
        <taxon>Dothideomycetes</taxon>
        <taxon>Dothideomycetidae</taxon>
        <taxon>Mycosphaerellales</taxon>
        <taxon>Teratosphaeriaceae</taxon>
        <taxon>Friedmanniomyces</taxon>
    </lineage>
</organism>
<feature type="region of interest" description="Disordered" evidence="2">
    <location>
        <begin position="428"/>
        <end position="451"/>
    </location>
</feature>
<dbReference type="Proteomes" id="UP000309340">
    <property type="component" value="Unassembled WGS sequence"/>
</dbReference>
<reference evidence="3 4" key="1">
    <citation type="submission" date="2017-03" db="EMBL/GenBank/DDBJ databases">
        <title>Genomes of endolithic fungi from Antarctica.</title>
        <authorList>
            <person name="Coleine C."/>
            <person name="Masonjones S."/>
            <person name="Stajich J.E."/>
        </authorList>
    </citation>
    <scope>NUCLEOTIDE SEQUENCE [LARGE SCALE GENOMIC DNA]</scope>
    <source>
        <strain evidence="3 4">CCFEE 5184</strain>
    </source>
</reference>
<dbReference type="AlphaFoldDB" id="A0A4U0WRM8"/>
<feature type="compositionally biased region" description="Low complexity" evidence="2">
    <location>
        <begin position="985"/>
        <end position="1001"/>
    </location>
</feature>
<dbReference type="GO" id="GO:0005886">
    <property type="term" value="C:plasma membrane"/>
    <property type="evidence" value="ECO:0007669"/>
    <property type="project" value="TreeGrafter"/>
</dbReference>
<gene>
    <name evidence="3" type="ORF">B0A55_09843</name>
</gene>
<proteinExistence type="inferred from homology"/>
<keyword evidence="4" id="KW-1185">Reference proteome</keyword>
<comment type="similarity">
    <text evidence="1">Belongs to the EFR3 family.</text>
</comment>
<comment type="caution">
    <text evidence="3">The sequence shown here is derived from an EMBL/GenBank/DDBJ whole genome shotgun (WGS) entry which is preliminary data.</text>
</comment>
<dbReference type="PANTHER" id="PTHR47766:SF1">
    <property type="entry name" value="PROTEIN EFR3"/>
    <property type="match status" value="1"/>
</dbReference>
<dbReference type="Pfam" id="PF21072">
    <property type="entry name" value="EFR3"/>
    <property type="match status" value="1"/>
</dbReference>
<evidence type="ECO:0000313" key="4">
    <source>
        <dbReference type="Proteomes" id="UP000309340"/>
    </source>
</evidence>
<dbReference type="OrthoDB" id="19232at2759"/>
<evidence type="ECO:0000313" key="3">
    <source>
        <dbReference type="EMBL" id="TKA66120.1"/>
    </source>
</evidence>
<feature type="region of interest" description="Disordered" evidence="2">
    <location>
        <begin position="943"/>
        <end position="1001"/>
    </location>
</feature>
<dbReference type="InterPro" id="IPR049150">
    <property type="entry name" value="EFR3_HEAT-like_rpt"/>
</dbReference>
<evidence type="ECO:0000256" key="2">
    <source>
        <dbReference type="SAM" id="MobiDB-lite"/>
    </source>
</evidence>
<protein>
    <recommendedName>
        <fullName evidence="5">Protein EFR3</fullName>
    </recommendedName>
</protein>